<dbReference type="Pfam" id="PF08402">
    <property type="entry name" value="TOBE_2"/>
    <property type="match status" value="1"/>
</dbReference>
<evidence type="ECO:0000259" key="5">
    <source>
        <dbReference type="PROSITE" id="PS50893"/>
    </source>
</evidence>
<comment type="caution">
    <text evidence="6">The sequence shown here is derived from an EMBL/GenBank/DDBJ whole genome shotgun (WGS) entry which is preliminary data.</text>
</comment>
<proteinExistence type="predicted"/>
<dbReference type="InterPro" id="IPR027417">
    <property type="entry name" value="P-loop_NTPase"/>
</dbReference>
<keyword evidence="3 6" id="KW-0067">ATP-binding</keyword>
<dbReference type="PANTHER" id="PTHR42781:SF4">
    <property type="entry name" value="SPERMIDINE_PUTRESCINE IMPORT ATP-BINDING PROTEIN POTA"/>
    <property type="match status" value="1"/>
</dbReference>
<dbReference type="Proteomes" id="UP000319094">
    <property type="component" value="Unassembled WGS sequence"/>
</dbReference>
<dbReference type="EMBL" id="VFON01000001">
    <property type="protein sequence ID" value="TQL42201.1"/>
    <property type="molecule type" value="Genomic_DNA"/>
</dbReference>
<dbReference type="Gene3D" id="2.40.50.100">
    <property type="match status" value="1"/>
</dbReference>
<reference evidence="6 7" key="1">
    <citation type="submission" date="2019-06" db="EMBL/GenBank/DDBJ databases">
        <title>Sequencing the genomes of 1000 actinobacteria strains.</title>
        <authorList>
            <person name="Klenk H.-P."/>
        </authorList>
    </citation>
    <scope>NUCLEOTIDE SEQUENCE [LARGE SCALE GENOMIC DNA]</scope>
    <source>
        <strain evidence="6 7">DSM 8803</strain>
    </source>
</reference>
<evidence type="ECO:0000256" key="2">
    <source>
        <dbReference type="ARBA" id="ARBA00022741"/>
    </source>
</evidence>
<dbReference type="InterPro" id="IPR017871">
    <property type="entry name" value="ABC_transporter-like_CS"/>
</dbReference>
<dbReference type="InterPro" id="IPR013611">
    <property type="entry name" value="Transp-assoc_OB_typ2"/>
</dbReference>
<dbReference type="Gene3D" id="3.40.50.300">
    <property type="entry name" value="P-loop containing nucleotide triphosphate hydrolases"/>
    <property type="match status" value="1"/>
</dbReference>
<keyword evidence="1" id="KW-0813">Transport</keyword>
<dbReference type="SMART" id="SM00382">
    <property type="entry name" value="AAA"/>
    <property type="match status" value="1"/>
</dbReference>
<sequence>MSAIDVRNVSVSYGQVQALHSVNLEVHAREFLTVLGPSGSGKSTLLGVVSGLMEPSSGRIEVGGRDITALPTHQRKMGLVFQNYALFPTMSVAHNVAFGLKVRGEKREVIDAEVERALAMVRLEGYGGRRVQALSGGQQQRVALARAIVINPTVLLLDEPLGALDRKLRQEVQVELRELQRSLGITTVMVTHDQEEALTLSDRIAIVNNGRIEQIGTPDELYARPVSSFVANFLGTSNEVRGTIDRTGGSARFTDGALSFECGEPAFAGSEAIATIRPEAIRVDPAAGAFAAAGDGIAASIRDAIYLGGVTRYHLALESGHEWVALSRPDHPPIGRGEHVVLTWPPEAVWLLDPTPAGGNQ</sequence>
<evidence type="ECO:0000313" key="7">
    <source>
        <dbReference type="Proteomes" id="UP000319094"/>
    </source>
</evidence>
<evidence type="ECO:0000313" key="6">
    <source>
        <dbReference type="EMBL" id="TQL42201.1"/>
    </source>
</evidence>
<dbReference type="SUPFAM" id="SSF52540">
    <property type="entry name" value="P-loop containing nucleoside triphosphate hydrolases"/>
    <property type="match status" value="1"/>
</dbReference>
<organism evidence="6 7">
    <name type="scientific">Leucobacter komagatae</name>
    <dbReference type="NCBI Taxonomy" id="55969"/>
    <lineage>
        <taxon>Bacteria</taxon>
        <taxon>Bacillati</taxon>
        <taxon>Actinomycetota</taxon>
        <taxon>Actinomycetes</taxon>
        <taxon>Micrococcales</taxon>
        <taxon>Microbacteriaceae</taxon>
        <taxon>Leucobacter</taxon>
    </lineage>
</organism>
<evidence type="ECO:0000256" key="3">
    <source>
        <dbReference type="ARBA" id="ARBA00022840"/>
    </source>
</evidence>
<protein>
    <recommendedName>
        <fullName evidence="4">ABC-type quaternary amine transporter</fullName>
        <ecNumber evidence="4">7.6.2.9</ecNumber>
    </recommendedName>
</protein>
<dbReference type="PANTHER" id="PTHR42781">
    <property type="entry name" value="SPERMIDINE/PUTRESCINE IMPORT ATP-BINDING PROTEIN POTA"/>
    <property type="match status" value="1"/>
</dbReference>
<accession>A0A542Y291</accession>
<feature type="domain" description="ABC transporter" evidence="5">
    <location>
        <begin position="4"/>
        <end position="234"/>
    </location>
</feature>
<dbReference type="InterPro" id="IPR003593">
    <property type="entry name" value="AAA+_ATPase"/>
</dbReference>
<keyword evidence="7" id="KW-1185">Reference proteome</keyword>
<dbReference type="GO" id="GO:0043190">
    <property type="term" value="C:ATP-binding cassette (ABC) transporter complex"/>
    <property type="evidence" value="ECO:0007669"/>
    <property type="project" value="InterPro"/>
</dbReference>
<dbReference type="OrthoDB" id="9802264at2"/>
<dbReference type="Pfam" id="PF00005">
    <property type="entry name" value="ABC_tran"/>
    <property type="match status" value="1"/>
</dbReference>
<dbReference type="GO" id="GO:0016887">
    <property type="term" value="F:ATP hydrolysis activity"/>
    <property type="evidence" value="ECO:0007669"/>
    <property type="project" value="InterPro"/>
</dbReference>
<dbReference type="GO" id="GO:0015418">
    <property type="term" value="F:ABC-type quaternary ammonium compound transporting activity"/>
    <property type="evidence" value="ECO:0007669"/>
    <property type="project" value="UniProtKB-EC"/>
</dbReference>
<dbReference type="AlphaFoldDB" id="A0A542Y291"/>
<evidence type="ECO:0000256" key="4">
    <source>
        <dbReference type="ARBA" id="ARBA00066388"/>
    </source>
</evidence>
<dbReference type="FunFam" id="3.40.50.300:FF:000425">
    <property type="entry name" value="Probable ABC transporter, ATP-binding subunit"/>
    <property type="match status" value="1"/>
</dbReference>
<dbReference type="GO" id="GO:0005524">
    <property type="term" value="F:ATP binding"/>
    <property type="evidence" value="ECO:0007669"/>
    <property type="project" value="UniProtKB-KW"/>
</dbReference>
<dbReference type="SUPFAM" id="SSF50331">
    <property type="entry name" value="MOP-like"/>
    <property type="match status" value="1"/>
</dbReference>
<dbReference type="EC" id="7.6.2.9" evidence="4"/>
<dbReference type="RefSeq" id="WP_141885691.1">
    <property type="nucleotide sequence ID" value="NZ_BAAAUY010000023.1"/>
</dbReference>
<dbReference type="InterPro" id="IPR050093">
    <property type="entry name" value="ABC_SmlMolc_Importer"/>
</dbReference>
<gene>
    <name evidence="6" type="ORF">FB468_0183</name>
</gene>
<dbReference type="InterPro" id="IPR003439">
    <property type="entry name" value="ABC_transporter-like_ATP-bd"/>
</dbReference>
<dbReference type="PROSITE" id="PS50893">
    <property type="entry name" value="ABC_TRANSPORTER_2"/>
    <property type="match status" value="1"/>
</dbReference>
<dbReference type="InterPro" id="IPR008995">
    <property type="entry name" value="Mo/tungstate-bd_C_term_dom"/>
</dbReference>
<dbReference type="PROSITE" id="PS00211">
    <property type="entry name" value="ABC_TRANSPORTER_1"/>
    <property type="match status" value="1"/>
</dbReference>
<keyword evidence="2" id="KW-0547">Nucleotide-binding</keyword>
<evidence type="ECO:0000256" key="1">
    <source>
        <dbReference type="ARBA" id="ARBA00022448"/>
    </source>
</evidence>
<name>A0A542Y291_9MICO</name>